<evidence type="ECO:0000256" key="5">
    <source>
        <dbReference type="ARBA" id="ARBA00022725"/>
    </source>
</evidence>
<keyword evidence="7" id="KW-0472">Membrane</keyword>
<dbReference type="GO" id="GO:0005549">
    <property type="term" value="F:odorant binding"/>
    <property type="evidence" value="ECO:0007669"/>
    <property type="project" value="InterPro"/>
</dbReference>
<keyword evidence="9" id="KW-0807">Transducer</keyword>
<keyword evidence="11" id="KW-1185">Reference proteome</keyword>
<dbReference type="GO" id="GO:0007165">
    <property type="term" value="P:signal transduction"/>
    <property type="evidence" value="ECO:0007669"/>
    <property type="project" value="UniProtKB-KW"/>
</dbReference>
<gene>
    <name evidence="10" type="primary">Or46a</name>
    <name evidence="12" type="synonym">LOC112691575</name>
    <name evidence="10" type="ORF">g.74378</name>
</gene>
<dbReference type="GO" id="GO:0005886">
    <property type="term" value="C:plasma membrane"/>
    <property type="evidence" value="ECO:0007669"/>
    <property type="project" value="UniProtKB-SubCell"/>
</dbReference>
<organism evidence="10">
    <name type="scientific">Sipha flava</name>
    <name type="common">yellow sugarcane aphid</name>
    <dbReference type="NCBI Taxonomy" id="143950"/>
    <lineage>
        <taxon>Eukaryota</taxon>
        <taxon>Metazoa</taxon>
        <taxon>Ecdysozoa</taxon>
        <taxon>Arthropoda</taxon>
        <taxon>Hexapoda</taxon>
        <taxon>Insecta</taxon>
        <taxon>Pterygota</taxon>
        <taxon>Neoptera</taxon>
        <taxon>Paraneoptera</taxon>
        <taxon>Hemiptera</taxon>
        <taxon>Sternorrhyncha</taxon>
        <taxon>Aphidomorpha</taxon>
        <taxon>Aphidoidea</taxon>
        <taxon>Aphididae</taxon>
        <taxon>Sipha</taxon>
    </lineage>
</organism>
<protein>
    <submittedName>
        <fullName evidence="10 12">Odorant receptor 46a</fullName>
    </submittedName>
</protein>
<evidence type="ECO:0000256" key="4">
    <source>
        <dbReference type="ARBA" id="ARBA00022692"/>
    </source>
</evidence>
<dbReference type="GO" id="GO:0004984">
    <property type="term" value="F:olfactory receptor activity"/>
    <property type="evidence" value="ECO:0007669"/>
    <property type="project" value="InterPro"/>
</dbReference>
<evidence type="ECO:0000313" key="12">
    <source>
        <dbReference type="RefSeq" id="XP_025421655.1"/>
    </source>
</evidence>
<dbReference type="RefSeq" id="XP_025421655.1">
    <property type="nucleotide sequence ID" value="XM_025565870.1"/>
</dbReference>
<keyword evidence="5" id="KW-0552">Olfaction</keyword>
<name>A0A2S2R0B0_9HEMI</name>
<dbReference type="AlphaFoldDB" id="A0A2S2R0B0"/>
<evidence type="ECO:0000256" key="3">
    <source>
        <dbReference type="ARBA" id="ARBA00022606"/>
    </source>
</evidence>
<reference evidence="10" key="1">
    <citation type="submission" date="2018-04" db="EMBL/GenBank/DDBJ databases">
        <title>Transcriptome assembly of Sipha flava.</title>
        <authorList>
            <person name="Scully E.D."/>
            <person name="Geib S.M."/>
            <person name="Palmer N.A."/>
            <person name="Koch K."/>
            <person name="Bradshaw J."/>
            <person name="Heng-Moss T."/>
            <person name="Sarath G."/>
        </authorList>
    </citation>
    <scope>NUCLEOTIDE SEQUENCE</scope>
</reference>
<dbReference type="InterPro" id="IPR004117">
    <property type="entry name" value="7tm6_olfct_rcpt"/>
</dbReference>
<evidence type="ECO:0000313" key="10">
    <source>
        <dbReference type="EMBL" id="MBY83415.1"/>
    </source>
</evidence>
<keyword evidence="4" id="KW-0812">Transmembrane</keyword>
<dbReference type="Proteomes" id="UP000694846">
    <property type="component" value="Unplaced"/>
</dbReference>
<dbReference type="PANTHER" id="PTHR21137:SF35">
    <property type="entry name" value="ODORANT RECEPTOR 19A-RELATED"/>
    <property type="match status" value="1"/>
</dbReference>
<evidence type="ECO:0000256" key="1">
    <source>
        <dbReference type="ARBA" id="ARBA00004651"/>
    </source>
</evidence>
<evidence type="ECO:0000256" key="7">
    <source>
        <dbReference type="ARBA" id="ARBA00023136"/>
    </source>
</evidence>
<evidence type="ECO:0000313" key="11">
    <source>
        <dbReference type="Proteomes" id="UP000694846"/>
    </source>
</evidence>
<accession>A0A2S2R0B0</accession>
<sequence length="118" mass="13233">MLVFLLLLTNLKGRSIISGPSLKLFSGGASLAIEIFIYCYIFDHIETAKSKVNFGLYSSDWTAKDLKFKKTLLLVMNMNSAHNRLMKIKPESVVNLELFAKVVKLSYSIVSVLLKTNS</sequence>
<evidence type="ECO:0000256" key="8">
    <source>
        <dbReference type="ARBA" id="ARBA00023170"/>
    </source>
</evidence>
<proteinExistence type="predicted"/>
<evidence type="ECO:0000256" key="2">
    <source>
        <dbReference type="ARBA" id="ARBA00022475"/>
    </source>
</evidence>
<dbReference type="EMBL" id="GGMS01014212">
    <property type="protein sequence ID" value="MBY83415.1"/>
    <property type="molecule type" value="Transcribed_RNA"/>
</dbReference>
<reference evidence="12" key="2">
    <citation type="submission" date="2025-04" db="UniProtKB">
        <authorList>
            <consortium name="RefSeq"/>
        </authorList>
    </citation>
    <scope>IDENTIFICATION</scope>
    <source>
        <tissue evidence="12">Whole body</tissue>
    </source>
</reference>
<comment type="subcellular location">
    <subcellularLocation>
        <location evidence="1">Cell membrane</location>
        <topology evidence="1">Multi-pass membrane protein</topology>
    </subcellularLocation>
</comment>
<dbReference type="Pfam" id="PF02949">
    <property type="entry name" value="7tm_6"/>
    <property type="match status" value="1"/>
</dbReference>
<dbReference type="PANTHER" id="PTHR21137">
    <property type="entry name" value="ODORANT RECEPTOR"/>
    <property type="match status" value="1"/>
</dbReference>
<evidence type="ECO:0000256" key="9">
    <source>
        <dbReference type="ARBA" id="ARBA00023224"/>
    </source>
</evidence>
<dbReference type="OrthoDB" id="6597368at2759"/>
<keyword evidence="6" id="KW-1133">Transmembrane helix</keyword>
<keyword evidence="8 10" id="KW-0675">Receptor</keyword>
<keyword evidence="2" id="KW-1003">Cell membrane</keyword>
<evidence type="ECO:0000256" key="6">
    <source>
        <dbReference type="ARBA" id="ARBA00022989"/>
    </source>
</evidence>
<keyword evidence="3" id="KW-0716">Sensory transduction</keyword>